<dbReference type="AlphaFoldDB" id="A0A2T3FZ59"/>
<evidence type="ECO:0000313" key="1">
    <source>
        <dbReference type="EMBL" id="PST40567.1"/>
    </source>
</evidence>
<organism evidence="1 2">
    <name type="scientific">Faecalibacillus faecis</name>
    <dbReference type="NCBI Taxonomy" id="1982628"/>
    <lineage>
        <taxon>Bacteria</taxon>
        <taxon>Bacillati</taxon>
        <taxon>Bacillota</taxon>
        <taxon>Erysipelotrichia</taxon>
        <taxon>Erysipelotrichales</taxon>
        <taxon>Coprobacillaceae</taxon>
        <taxon>Faecalibacillus</taxon>
    </lineage>
</organism>
<proteinExistence type="predicted"/>
<dbReference type="GeneID" id="77470748"/>
<dbReference type="EMBL" id="PYLP01000006">
    <property type="protein sequence ID" value="PST40567.1"/>
    <property type="molecule type" value="Genomic_DNA"/>
</dbReference>
<accession>A0A2T3FZ59</accession>
<reference evidence="2" key="1">
    <citation type="submission" date="2018-03" db="EMBL/GenBank/DDBJ databases">
        <title>Lachnoclostridium SNUG30370 gen.nov., sp.nov., isolated from human faeces.</title>
        <authorList>
            <person name="Seo B."/>
            <person name="Jeon K."/>
            <person name="Ko G."/>
        </authorList>
    </citation>
    <scope>NUCLEOTIDE SEQUENCE [LARGE SCALE GENOMIC DNA]</scope>
    <source>
        <strain evidence="2">SNUG30370</strain>
    </source>
</reference>
<name>A0A2T3FZ59_9FIRM</name>
<sequence>MIYYNNYLAVMKKYHFLNLKGVTAHNLLINGDFQVNQRGQSSYTCDGTKRVYGVDMWSFSKSNTFMKVTENGIETNAPISQMFNKLKSGVKYTVVCSIDNVIHTKSITGGTYDTDTSQTIMYLTFNNVERILITPNGTQTINYVDLFEGEVVYKHQKEDYSIALLRCQRWLYKGTFCGVMYGSVGGTKYYYQGVTNFPIEMVDVPAITFTSIEVPNVGFLSADKVNLRVTNKYIGKISIADLGVSLASSNDYIRYPLIVDFIASCELL</sequence>
<gene>
    <name evidence="1" type="ORF">C7U55_06545</name>
</gene>
<keyword evidence="2" id="KW-1185">Reference proteome</keyword>
<dbReference type="Proteomes" id="UP000241201">
    <property type="component" value="Unassembled WGS sequence"/>
</dbReference>
<comment type="caution">
    <text evidence="1">The sequence shown here is derived from an EMBL/GenBank/DDBJ whole genome shotgun (WGS) entry which is preliminary data.</text>
</comment>
<evidence type="ECO:0000313" key="2">
    <source>
        <dbReference type="Proteomes" id="UP000241201"/>
    </source>
</evidence>
<dbReference type="RefSeq" id="WP_106987874.1">
    <property type="nucleotide sequence ID" value="NZ_PYLP01000006.1"/>
</dbReference>
<protein>
    <submittedName>
        <fullName evidence="1">Uncharacterized protein</fullName>
    </submittedName>
</protein>